<protein>
    <submittedName>
        <fullName evidence="1">Uncharacterized protein</fullName>
    </submittedName>
</protein>
<evidence type="ECO:0000313" key="1">
    <source>
        <dbReference type="EMBL" id="TJY65718.1"/>
    </source>
</evidence>
<comment type="caution">
    <text evidence="1">The sequence shown here is derived from an EMBL/GenBank/DDBJ whole genome shotgun (WGS) entry which is preliminary data.</text>
</comment>
<dbReference type="RefSeq" id="WP_136820847.1">
    <property type="nucleotide sequence ID" value="NZ_BMJX01000003.1"/>
</dbReference>
<sequence>MTSNINLNNMQLEDLQKEVSIPKTVEDQVEETWFVKSGDDIIGVGLFLPESDNCVLAIIGESYEAKIVLGTYSTSDQQYESVYQGLDIAFQGYLRSIKGDTVIEGPEGPDENPY</sequence>
<evidence type="ECO:0000313" key="2">
    <source>
        <dbReference type="Proteomes" id="UP000309872"/>
    </source>
</evidence>
<gene>
    <name evidence="1" type="ORF">FAZ19_11380</name>
</gene>
<dbReference type="AlphaFoldDB" id="A0A4U0H2K9"/>
<name>A0A4U0H2K9_9SPHI</name>
<organism evidence="1 2">
    <name type="scientific">Sphingobacterium alkalisoli</name>
    <dbReference type="NCBI Taxonomy" id="1874115"/>
    <lineage>
        <taxon>Bacteria</taxon>
        <taxon>Pseudomonadati</taxon>
        <taxon>Bacteroidota</taxon>
        <taxon>Sphingobacteriia</taxon>
        <taxon>Sphingobacteriales</taxon>
        <taxon>Sphingobacteriaceae</taxon>
        <taxon>Sphingobacterium</taxon>
    </lineage>
</organism>
<accession>A0A4U0H2K9</accession>
<dbReference type="Proteomes" id="UP000309872">
    <property type="component" value="Unassembled WGS sequence"/>
</dbReference>
<proteinExistence type="predicted"/>
<dbReference type="OrthoDB" id="709210at2"/>
<reference evidence="1 2" key="1">
    <citation type="submission" date="2019-04" db="EMBL/GenBank/DDBJ databases">
        <title>Sphingobacterium olei sp. nov., isolated from oil-contaminated soil.</title>
        <authorList>
            <person name="Liu B."/>
        </authorList>
    </citation>
    <scope>NUCLEOTIDE SEQUENCE [LARGE SCALE GENOMIC DNA]</scope>
    <source>
        <strain evidence="1 2">Y3L14</strain>
    </source>
</reference>
<dbReference type="EMBL" id="SUKA01000003">
    <property type="protein sequence ID" value="TJY65718.1"/>
    <property type="molecule type" value="Genomic_DNA"/>
</dbReference>
<keyword evidence="2" id="KW-1185">Reference proteome</keyword>